<proteinExistence type="predicted"/>
<sequence>MSCRCAIETDEYHGWECTISGGACMYLTPNEKQCAIDYGEGPCADDREEDVDD</sequence>
<evidence type="ECO:0000313" key="1">
    <source>
        <dbReference type="EMBL" id="BCK01429.1"/>
    </source>
</evidence>
<reference evidence="1 2" key="1">
    <citation type="submission" date="2020-08" db="EMBL/GenBank/DDBJ databases">
        <title>Draft genome sequencing of an Anaerocolumna strain isolated from anoxic soil subjected to BSD treatment.</title>
        <authorList>
            <person name="Uek A."/>
            <person name="Tonouchi A."/>
        </authorList>
    </citation>
    <scope>NUCLEOTIDE SEQUENCE [LARGE SCALE GENOMIC DNA]</scope>
    <source>
        <strain evidence="1 2">CTTW</strain>
    </source>
</reference>
<gene>
    <name evidence="1" type="ORF">bsdcttw_44690</name>
</gene>
<dbReference type="KEGG" id="acht:bsdcttw_44690"/>
<protein>
    <submittedName>
        <fullName evidence="1">Uncharacterized protein</fullName>
    </submittedName>
</protein>
<keyword evidence="2" id="KW-1185">Reference proteome</keyword>
<name>A0A7M3SA11_9FIRM</name>
<dbReference type="EMBL" id="AP023368">
    <property type="protein sequence ID" value="BCK01429.1"/>
    <property type="molecule type" value="Genomic_DNA"/>
</dbReference>
<dbReference type="AlphaFoldDB" id="A0A7M3SA11"/>
<accession>A0A7M3SA11</accession>
<evidence type="ECO:0000313" key="2">
    <source>
        <dbReference type="Proteomes" id="UP000515703"/>
    </source>
</evidence>
<dbReference type="RefSeq" id="WP_185256995.1">
    <property type="nucleotide sequence ID" value="NZ_AP023368.1"/>
</dbReference>
<reference evidence="1 2" key="2">
    <citation type="submission" date="2020-08" db="EMBL/GenBank/DDBJ databases">
        <authorList>
            <person name="Ueki A."/>
            <person name="Tonouchi A."/>
        </authorList>
    </citation>
    <scope>NUCLEOTIDE SEQUENCE [LARGE SCALE GENOMIC DNA]</scope>
    <source>
        <strain evidence="1 2">CTTW</strain>
    </source>
</reference>
<dbReference type="Proteomes" id="UP000515703">
    <property type="component" value="Chromosome"/>
</dbReference>
<organism evidence="1 2">
    <name type="scientific">Anaerocolumna chitinilytica</name>
    <dbReference type="NCBI Taxonomy" id="1727145"/>
    <lineage>
        <taxon>Bacteria</taxon>
        <taxon>Bacillati</taxon>
        <taxon>Bacillota</taxon>
        <taxon>Clostridia</taxon>
        <taxon>Lachnospirales</taxon>
        <taxon>Lachnospiraceae</taxon>
        <taxon>Anaerocolumna</taxon>
    </lineage>
</organism>